<gene>
    <name evidence="2" type="ORF">M430DRAFT_28382</name>
</gene>
<keyword evidence="3" id="KW-1185">Reference proteome</keyword>
<evidence type="ECO:0000313" key="3">
    <source>
        <dbReference type="Proteomes" id="UP000241818"/>
    </source>
</evidence>
<sequence length="444" mass="49762">MYNVITDSISDKTVAPLDTLLSCPEMNWSVIRPEQRLYKGKSIFKWDDSPGLGKAHECFSCNHSDEMHHMRHKEILKLVRKISALDDAESIYPTKKTAASTPNNKNQQSSTLLLANHATDTAGEPVEVPKLRRSERKKAKKMGGTSASKKLLEIEAFPLEDTNFISEAIHLSIHDTRGAWEGTHNYGDMSHEAEEEIAEESDVEEIGGSAAALCVKPMYCLTPTQRRLAKKVSTPLKARKISGNSRRSSPKDVSKADPYDGLDPQIFSRLNIKIIDPPKNSVSRKDLVAKLIAEIKNDLVAIAQEDEESNMRQEGFWRWAGRAAYHTIVKTREEIDWATGVKKGDPRESFVDEELEDGPSREVGEAEEDVFANVIPDNDISYDDPAILGEKINFEVKEPATRARKDEKAPVKKPEMKLKARKANKALDVENATYDEFGFLSISR</sequence>
<dbReference type="RefSeq" id="XP_024720128.1">
    <property type="nucleotide sequence ID" value="XM_024865783.1"/>
</dbReference>
<dbReference type="InParanoid" id="A0A2T3AZN5"/>
<dbReference type="GeneID" id="36573864"/>
<reference evidence="2 3" key="1">
    <citation type="journal article" date="2018" name="New Phytol.">
        <title>Comparative genomics and transcriptomics depict ericoid mycorrhizal fungi as versatile saprotrophs and plant mutualists.</title>
        <authorList>
            <person name="Martino E."/>
            <person name="Morin E."/>
            <person name="Grelet G.A."/>
            <person name="Kuo A."/>
            <person name="Kohler A."/>
            <person name="Daghino S."/>
            <person name="Barry K.W."/>
            <person name="Cichocki N."/>
            <person name="Clum A."/>
            <person name="Dockter R.B."/>
            <person name="Hainaut M."/>
            <person name="Kuo R.C."/>
            <person name="LaButti K."/>
            <person name="Lindahl B.D."/>
            <person name="Lindquist E.A."/>
            <person name="Lipzen A."/>
            <person name="Khouja H.R."/>
            <person name="Magnuson J."/>
            <person name="Murat C."/>
            <person name="Ohm R.A."/>
            <person name="Singer S.W."/>
            <person name="Spatafora J.W."/>
            <person name="Wang M."/>
            <person name="Veneault-Fourrey C."/>
            <person name="Henrissat B."/>
            <person name="Grigoriev I.V."/>
            <person name="Martin F.M."/>
            <person name="Perotto S."/>
        </authorList>
    </citation>
    <scope>NUCLEOTIDE SEQUENCE [LARGE SCALE GENOMIC DNA]</scope>
    <source>
        <strain evidence="2 3">ATCC 22711</strain>
    </source>
</reference>
<organism evidence="2 3">
    <name type="scientific">Amorphotheca resinae ATCC 22711</name>
    <dbReference type="NCBI Taxonomy" id="857342"/>
    <lineage>
        <taxon>Eukaryota</taxon>
        <taxon>Fungi</taxon>
        <taxon>Dikarya</taxon>
        <taxon>Ascomycota</taxon>
        <taxon>Pezizomycotina</taxon>
        <taxon>Leotiomycetes</taxon>
        <taxon>Helotiales</taxon>
        <taxon>Amorphothecaceae</taxon>
        <taxon>Amorphotheca</taxon>
    </lineage>
</organism>
<dbReference type="AlphaFoldDB" id="A0A2T3AZN5"/>
<name>A0A2T3AZN5_AMORE</name>
<proteinExistence type="predicted"/>
<dbReference type="EMBL" id="KZ679012">
    <property type="protein sequence ID" value="PSS16620.1"/>
    <property type="molecule type" value="Genomic_DNA"/>
</dbReference>
<evidence type="ECO:0000313" key="2">
    <source>
        <dbReference type="EMBL" id="PSS16620.1"/>
    </source>
</evidence>
<feature type="region of interest" description="Disordered" evidence="1">
    <location>
        <begin position="231"/>
        <end position="260"/>
    </location>
</feature>
<dbReference type="Proteomes" id="UP000241818">
    <property type="component" value="Unassembled WGS sequence"/>
</dbReference>
<evidence type="ECO:0000256" key="1">
    <source>
        <dbReference type="SAM" id="MobiDB-lite"/>
    </source>
</evidence>
<feature type="compositionally biased region" description="Basic and acidic residues" evidence="1">
    <location>
        <begin position="249"/>
        <end position="258"/>
    </location>
</feature>
<protein>
    <submittedName>
        <fullName evidence="2">Uncharacterized protein</fullName>
    </submittedName>
</protein>
<feature type="region of interest" description="Disordered" evidence="1">
    <location>
        <begin position="117"/>
        <end position="145"/>
    </location>
</feature>
<dbReference type="OrthoDB" id="3642840at2759"/>
<accession>A0A2T3AZN5</accession>